<evidence type="ECO:0000256" key="3">
    <source>
        <dbReference type="ARBA" id="ARBA00022741"/>
    </source>
</evidence>
<dbReference type="NCBIfam" id="TIGR00552">
    <property type="entry name" value="nadE"/>
    <property type="match status" value="1"/>
</dbReference>
<name>A0A4R9H8A2_9LEPT</name>
<evidence type="ECO:0000256" key="6">
    <source>
        <dbReference type="RuleBase" id="RU003811"/>
    </source>
</evidence>
<protein>
    <recommendedName>
        <fullName evidence="7">NH(3)-dependent NAD(+) synthetase</fullName>
        <ecNumber evidence="7">6.3.1.5</ecNumber>
    </recommendedName>
</protein>
<keyword evidence="3 6" id="KW-0547">Nucleotide-binding</keyword>
<evidence type="ECO:0000256" key="4">
    <source>
        <dbReference type="ARBA" id="ARBA00022840"/>
    </source>
</evidence>
<dbReference type="UniPathway" id="UPA00253"/>
<reference evidence="9" key="1">
    <citation type="journal article" date="2019" name="PLoS Negl. Trop. Dis.">
        <title>Revisiting the worldwide diversity of Leptospira species in the environment.</title>
        <authorList>
            <person name="Vincent A.T."/>
            <person name="Schiettekatte O."/>
            <person name="Bourhy P."/>
            <person name="Veyrier F.J."/>
            <person name="Picardeau M."/>
        </authorList>
    </citation>
    <scope>NUCLEOTIDE SEQUENCE [LARGE SCALE GENOMIC DNA]</scope>
    <source>
        <strain evidence="9">201800301</strain>
    </source>
</reference>
<proteinExistence type="inferred from homology"/>
<dbReference type="InterPro" id="IPR022310">
    <property type="entry name" value="NAD/GMP_synthase"/>
</dbReference>
<evidence type="ECO:0000256" key="7">
    <source>
        <dbReference type="RuleBase" id="RU003812"/>
    </source>
</evidence>
<sequence length="326" mass="37028">MKNDILMTDLNSPSLSFISDMVRTLKTELELRSFLDVNRGFDLKIHLQRKIQRINEFFKIENLDSCVIGLSGGVDSSVVLGLLSLASQESNSPIKKILGMALPIFSVGATGQKEALRKFELLKSTFSSQNNKIEFFQKDLTQVQESYLRLEEGKYSPWSAGQLLSIIRVPYLYFHAALLQEQNYRSIVVGTTNRDEGAYLGFYGKASDGMVDLQPIADLHKNEVYTIANSIKIPEEIIQAEPTGDIFDGRTDQEMIGANYEDIRFFILLKDFNLDFQKVIHLLSAKTIQSFENIESIHQKNLHKYKVGLPSRFIDVMRRIVDGGWS</sequence>
<comment type="pathway">
    <text evidence="1">Cofactor biosynthesis; NAD(+) biosynthesis.</text>
</comment>
<dbReference type="EC" id="6.3.1.5" evidence="7"/>
<keyword evidence="5 6" id="KW-0520">NAD</keyword>
<comment type="catalytic activity">
    <reaction evidence="7">
        <text>deamido-NAD(+) + NH4(+) + ATP = AMP + diphosphate + NAD(+) + H(+)</text>
        <dbReference type="Rhea" id="RHEA:21188"/>
        <dbReference type="ChEBI" id="CHEBI:15378"/>
        <dbReference type="ChEBI" id="CHEBI:28938"/>
        <dbReference type="ChEBI" id="CHEBI:30616"/>
        <dbReference type="ChEBI" id="CHEBI:33019"/>
        <dbReference type="ChEBI" id="CHEBI:57540"/>
        <dbReference type="ChEBI" id="CHEBI:58437"/>
        <dbReference type="ChEBI" id="CHEBI:456215"/>
        <dbReference type="EC" id="6.3.1.5"/>
    </reaction>
</comment>
<dbReference type="InterPro" id="IPR014729">
    <property type="entry name" value="Rossmann-like_a/b/a_fold"/>
</dbReference>
<feature type="domain" description="NAD/GMP synthase" evidence="8">
    <location>
        <begin position="52"/>
        <end position="306"/>
    </location>
</feature>
<evidence type="ECO:0000259" key="8">
    <source>
        <dbReference type="Pfam" id="PF02540"/>
    </source>
</evidence>
<evidence type="ECO:0000256" key="5">
    <source>
        <dbReference type="ARBA" id="ARBA00023027"/>
    </source>
</evidence>
<keyword evidence="4 6" id="KW-0067">ATP-binding</keyword>
<keyword evidence="10" id="KW-1185">Reference proteome</keyword>
<comment type="similarity">
    <text evidence="6">Belongs to the NAD synthetase family.</text>
</comment>
<dbReference type="SUPFAM" id="SSF52402">
    <property type="entry name" value="Adenine nucleotide alpha hydrolases-like"/>
    <property type="match status" value="1"/>
</dbReference>
<dbReference type="EMBL" id="RQEY01000010">
    <property type="protein sequence ID" value="TGK42264.1"/>
    <property type="molecule type" value="Genomic_DNA"/>
</dbReference>
<organism evidence="9 10">
    <name type="scientific">Leptospira andrefontaineae</name>
    <dbReference type="NCBI Taxonomy" id="2484976"/>
    <lineage>
        <taxon>Bacteria</taxon>
        <taxon>Pseudomonadati</taxon>
        <taxon>Spirochaetota</taxon>
        <taxon>Spirochaetia</taxon>
        <taxon>Leptospirales</taxon>
        <taxon>Leptospiraceae</taxon>
        <taxon>Leptospira</taxon>
    </lineage>
</organism>
<dbReference type="GO" id="GO:0005524">
    <property type="term" value="F:ATP binding"/>
    <property type="evidence" value="ECO:0007669"/>
    <property type="project" value="UniProtKB-KW"/>
</dbReference>
<accession>A0A4R9H8A2</accession>
<dbReference type="RefSeq" id="WP_135773189.1">
    <property type="nucleotide sequence ID" value="NZ_RQEY01000010.1"/>
</dbReference>
<dbReference type="OrthoDB" id="9803818at2"/>
<evidence type="ECO:0000313" key="10">
    <source>
        <dbReference type="Proteomes" id="UP000298097"/>
    </source>
</evidence>
<evidence type="ECO:0000313" key="9">
    <source>
        <dbReference type="EMBL" id="TGK42264.1"/>
    </source>
</evidence>
<dbReference type="GO" id="GO:0003952">
    <property type="term" value="F:NAD+ synthase (glutamine-hydrolyzing) activity"/>
    <property type="evidence" value="ECO:0007669"/>
    <property type="project" value="InterPro"/>
</dbReference>
<dbReference type="Proteomes" id="UP000298097">
    <property type="component" value="Unassembled WGS sequence"/>
</dbReference>
<comment type="caution">
    <text evidence="9">The sequence shown here is derived from an EMBL/GenBank/DDBJ whole genome shotgun (WGS) entry which is preliminary data.</text>
</comment>
<dbReference type="PANTHER" id="PTHR23090">
    <property type="entry name" value="NH 3 /GLUTAMINE-DEPENDENT NAD + SYNTHETASE"/>
    <property type="match status" value="1"/>
</dbReference>
<dbReference type="Pfam" id="PF02540">
    <property type="entry name" value="NAD_synthase"/>
    <property type="match status" value="1"/>
</dbReference>
<evidence type="ECO:0000256" key="2">
    <source>
        <dbReference type="ARBA" id="ARBA00022598"/>
    </source>
</evidence>
<keyword evidence="2 6" id="KW-0436">Ligase</keyword>
<dbReference type="GO" id="GO:0009435">
    <property type="term" value="P:NAD+ biosynthetic process"/>
    <property type="evidence" value="ECO:0007669"/>
    <property type="project" value="UniProtKB-UniPathway"/>
</dbReference>
<evidence type="ECO:0000256" key="1">
    <source>
        <dbReference type="ARBA" id="ARBA00004790"/>
    </source>
</evidence>
<dbReference type="CDD" id="cd00553">
    <property type="entry name" value="NAD_synthase"/>
    <property type="match status" value="1"/>
</dbReference>
<dbReference type="PANTHER" id="PTHR23090:SF9">
    <property type="entry name" value="GLUTAMINE-DEPENDENT NAD(+) SYNTHETASE"/>
    <property type="match status" value="1"/>
</dbReference>
<dbReference type="GO" id="GO:0008795">
    <property type="term" value="F:NAD+ synthase activity"/>
    <property type="evidence" value="ECO:0007669"/>
    <property type="project" value="UniProtKB-EC"/>
</dbReference>
<dbReference type="AlphaFoldDB" id="A0A4R9H8A2"/>
<dbReference type="GO" id="GO:0005737">
    <property type="term" value="C:cytoplasm"/>
    <property type="evidence" value="ECO:0007669"/>
    <property type="project" value="InterPro"/>
</dbReference>
<gene>
    <name evidence="9" type="primary">nadE</name>
    <name evidence="9" type="ORF">EHO65_05745</name>
</gene>
<dbReference type="Gene3D" id="3.40.50.620">
    <property type="entry name" value="HUPs"/>
    <property type="match status" value="1"/>
</dbReference>
<dbReference type="InterPro" id="IPR003694">
    <property type="entry name" value="NAD_synthase"/>
</dbReference>
<dbReference type="GO" id="GO:0004359">
    <property type="term" value="F:glutaminase activity"/>
    <property type="evidence" value="ECO:0007669"/>
    <property type="project" value="InterPro"/>
</dbReference>